<feature type="compositionally biased region" description="Polar residues" evidence="1">
    <location>
        <begin position="176"/>
        <end position="195"/>
    </location>
</feature>
<keyword evidence="2" id="KW-1133">Transmembrane helix</keyword>
<dbReference type="InterPro" id="IPR013766">
    <property type="entry name" value="Thioredoxin_domain"/>
</dbReference>
<keyword evidence="5" id="KW-1185">Reference proteome</keyword>
<dbReference type="InterPro" id="IPR036249">
    <property type="entry name" value="Thioredoxin-like_sf"/>
</dbReference>
<dbReference type="PROSITE" id="PS00194">
    <property type="entry name" value="THIOREDOXIN_1"/>
    <property type="match status" value="1"/>
</dbReference>
<evidence type="ECO:0000256" key="1">
    <source>
        <dbReference type="SAM" id="MobiDB-lite"/>
    </source>
</evidence>
<dbReference type="InterPro" id="IPR017937">
    <property type="entry name" value="Thioredoxin_CS"/>
</dbReference>
<accession>A0A2T1C3J2</accession>
<dbReference type="Pfam" id="PF00085">
    <property type="entry name" value="Thioredoxin"/>
    <property type="match status" value="1"/>
</dbReference>
<dbReference type="OrthoDB" id="423012at2"/>
<comment type="caution">
    <text evidence="4">The sequence shown here is derived from an EMBL/GenBank/DDBJ whole genome shotgun (WGS) entry which is preliminary data.</text>
</comment>
<reference evidence="4 5" key="2">
    <citation type="submission" date="2018-03" db="EMBL/GenBank/DDBJ databases">
        <title>The ancient ancestry and fast evolution of plastids.</title>
        <authorList>
            <person name="Moore K.R."/>
            <person name="Magnabosco C."/>
            <person name="Momper L."/>
            <person name="Gold D.A."/>
            <person name="Bosak T."/>
            <person name="Fournier G.P."/>
        </authorList>
    </citation>
    <scope>NUCLEOTIDE SEQUENCE [LARGE SCALE GENOMIC DNA]</scope>
    <source>
        <strain evidence="4 5">CCAP 1448/3</strain>
    </source>
</reference>
<dbReference type="AlphaFoldDB" id="A0A2T1C3J2"/>
<dbReference type="CDD" id="cd02950">
    <property type="entry name" value="TxlA"/>
    <property type="match status" value="1"/>
</dbReference>
<reference evidence="4 5" key="1">
    <citation type="submission" date="2018-02" db="EMBL/GenBank/DDBJ databases">
        <authorList>
            <person name="Cohen D.B."/>
            <person name="Kent A.D."/>
        </authorList>
    </citation>
    <scope>NUCLEOTIDE SEQUENCE [LARGE SCALE GENOMIC DNA]</scope>
    <source>
        <strain evidence="4 5">CCAP 1448/3</strain>
    </source>
</reference>
<protein>
    <submittedName>
        <fullName evidence="4">Thiol:disulfide interchange protein</fullName>
    </submittedName>
</protein>
<name>A0A2T1C3J2_9CYAN</name>
<dbReference type="PANTHER" id="PTHR47353">
    <property type="entry name" value="THIOREDOXIN-LIKE PROTEIN HCF164, CHLOROPLASTIC"/>
    <property type="match status" value="1"/>
</dbReference>
<dbReference type="Gene3D" id="3.40.30.10">
    <property type="entry name" value="Glutaredoxin"/>
    <property type="match status" value="1"/>
</dbReference>
<dbReference type="GO" id="GO:0016671">
    <property type="term" value="F:oxidoreductase activity, acting on a sulfur group of donors, disulfide as acceptor"/>
    <property type="evidence" value="ECO:0007669"/>
    <property type="project" value="TreeGrafter"/>
</dbReference>
<gene>
    <name evidence="4" type="ORF">C7B64_11150</name>
</gene>
<dbReference type="PROSITE" id="PS51352">
    <property type="entry name" value="THIOREDOXIN_2"/>
    <property type="match status" value="1"/>
</dbReference>
<feature type="domain" description="Thioredoxin" evidence="3">
    <location>
        <begin position="35"/>
        <end position="154"/>
    </location>
</feature>
<dbReference type="PANTHER" id="PTHR47353:SF1">
    <property type="entry name" value="THIOREDOXIN-LIKE PROTEIN HCF164, CHLOROPLASTIC"/>
    <property type="match status" value="1"/>
</dbReference>
<evidence type="ECO:0000313" key="4">
    <source>
        <dbReference type="EMBL" id="PSB02845.1"/>
    </source>
</evidence>
<evidence type="ECO:0000259" key="3">
    <source>
        <dbReference type="PROSITE" id="PS51352"/>
    </source>
</evidence>
<feature type="transmembrane region" description="Helical" evidence="2">
    <location>
        <begin position="20"/>
        <end position="37"/>
    </location>
</feature>
<organism evidence="4 5">
    <name type="scientific">Merismopedia glauca CCAP 1448/3</name>
    <dbReference type="NCBI Taxonomy" id="1296344"/>
    <lineage>
        <taxon>Bacteria</taxon>
        <taxon>Bacillati</taxon>
        <taxon>Cyanobacteriota</taxon>
        <taxon>Cyanophyceae</taxon>
        <taxon>Synechococcales</taxon>
        <taxon>Merismopediaceae</taxon>
        <taxon>Merismopedia</taxon>
    </lineage>
</organism>
<dbReference type="Proteomes" id="UP000238762">
    <property type="component" value="Unassembled WGS sequence"/>
</dbReference>
<dbReference type="SUPFAM" id="SSF52833">
    <property type="entry name" value="Thioredoxin-like"/>
    <property type="match status" value="1"/>
</dbReference>
<dbReference type="EMBL" id="PVWJ01000047">
    <property type="protein sequence ID" value="PSB02845.1"/>
    <property type="molecule type" value="Genomic_DNA"/>
</dbReference>
<feature type="region of interest" description="Disordered" evidence="1">
    <location>
        <begin position="174"/>
        <end position="195"/>
    </location>
</feature>
<proteinExistence type="predicted"/>
<sequence length="195" mass="21244">MAANLPESNSAPSDPRWRNFIIAMAAIALAIALSLGFRTQTPTTTLETLATKAVPIDVAVNNGKPTLIEFYANWCTTCQAMAEDVSKLKTEYGDKLNFVMLNVDNTKWLPEITRYRVDGIPHFVYLNPQGESVAETIGEIPRLIMAANLDALIANSSLPYAKASGQISAFAPKIMPSQSNTDDPRSHSSQVKSEN</sequence>
<dbReference type="RefSeq" id="WP_106288729.1">
    <property type="nucleotide sequence ID" value="NZ_CAWNTC010000037.1"/>
</dbReference>
<evidence type="ECO:0000313" key="5">
    <source>
        <dbReference type="Proteomes" id="UP000238762"/>
    </source>
</evidence>
<evidence type="ECO:0000256" key="2">
    <source>
        <dbReference type="SAM" id="Phobius"/>
    </source>
</evidence>
<keyword evidence="2" id="KW-0472">Membrane</keyword>
<dbReference type="FunFam" id="3.40.30.10:FF:000423">
    <property type="entry name" value="Thiol:disulfide interchange protein"/>
    <property type="match status" value="1"/>
</dbReference>
<dbReference type="InterPro" id="IPR044241">
    <property type="entry name" value="TxlA/HCF164"/>
</dbReference>
<keyword evidence="2" id="KW-0812">Transmembrane</keyword>